<protein>
    <submittedName>
        <fullName evidence="2">Uncharacterized protein</fullName>
    </submittedName>
</protein>
<feature type="region of interest" description="Disordered" evidence="1">
    <location>
        <begin position="1"/>
        <end position="42"/>
    </location>
</feature>
<evidence type="ECO:0000256" key="1">
    <source>
        <dbReference type="SAM" id="MobiDB-lite"/>
    </source>
</evidence>
<sequence length="449" mass="49851">MIVSSPSHPAMTMHTEPINSAYRRRTTGTTPLDPPDPPNRFQQHTYSLHLPMCYHRRETSTRPPSHLSTSVALISPLDLQSQSPSLPPPFSTPIYRSFSAATPSLDLGSPPVKSAYVGVRTGAVPTGKSPSRYNLTTFHHRLLPPMASPDLNGTRSGRLNSDRKLLKPSSGSVSRTRARDSISCRQYRSLMSPPSLSPPWSQVESSAPSNYPLVVRDLCTSFCKAARKLNLRLPSPTEICSDPQPYLPPVQTDLYRGSSSELISSLWERSLPLSFSGDRHVKLYSLFWEKQIPSKVYVTEFPVLFLAGEGTTGQCVPIVFMMILARSCICCPVTNLLKLGYGYISSSVKERPITTTSLECVHKSSAFKAAIDVLLPMMVEELDIDLFAIDFKALFKKLPVFVYDSNRLTYLLKLILTHPGSPLDSLSCSLFYVFIAFNCCTLQLCMFTN</sequence>
<feature type="region of interest" description="Disordered" evidence="1">
    <location>
        <begin position="144"/>
        <end position="178"/>
    </location>
</feature>
<reference evidence="2" key="1">
    <citation type="submission" date="2019-07" db="EMBL/GenBank/DDBJ databases">
        <authorList>
            <person name="Dittberner H."/>
        </authorList>
    </citation>
    <scope>NUCLEOTIDE SEQUENCE [LARGE SCALE GENOMIC DNA]</scope>
</reference>
<organism evidence="2 3">
    <name type="scientific">Arabis nemorensis</name>
    <dbReference type="NCBI Taxonomy" id="586526"/>
    <lineage>
        <taxon>Eukaryota</taxon>
        <taxon>Viridiplantae</taxon>
        <taxon>Streptophyta</taxon>
        <taxon>Embryophyta</taxon>
        <taxon>Tracheophyta</taxon>
        <taxon>Spermatophyta</taxon>
        <taxon>Magnoliopsida</taxon>
        <taxon>eudicotyledons</taxon>
        <taxon>Gunneridae</taxon>
        <taxon>Pentapetalae</taxon>
        <taxon>rosids</taxon>
        <taxon>malvids</taxon>
        <taxon>Brassicales</taxon>
        <taxon>Brassicaceae</taxon>
        <taxon>Arabideae</taxon>
        <taxon>Arabis</taxon>
    </lineage>
</organism>
<dbReference type="AlphaFoldDB" id="A0A565B926"/>
<name>A0A565B926_9BRAS</name>
<proteinExistence type="predicted"/>
<evidence type="ECO:0000313" key="2">
    <source>
        <dbReference type="EMBL" id="VVA97315.1"/>
    </source>
</evidence>
<keyword evidence="3" id="KW-1185">Reference proteome</keyword>
<dbReference type="OrthoDB" id="10658845at2759"/>
<evidence type="ECO:0000313" key="3">
    <source>
        <dbReference type="Proteomes" id="UP000489600"/>
    </source>
</evidence>
<comment type="caution">
    <text evidence="2">The sequence shown here is derived from an EMBL/GenBank/DDBJ whole genome shotgun (WGS) entry which is preliminary data.</text>
</comment>
<dbReference type="EMBL" id="CABITT030000003">
    <property type="protein sequence ID" value="VVA97315.1"/>
    <property type="molecule type" value="Genomic_DNA"/>
</dbReference>
<dbReference type="Proteomes" id="UP000489600">
    <property type="component" value="Unassembled WGS sequence"/>
</dbReference>
<accession>A0A565B926</accession>
<gene>
    <name evidence="2" type="ORF">ANE_LOCUS7760</name>
</gene>